<dbReference type="Proteomes" id="UP001178888">
    <property type="component" value="Unassembled WGS sequence"/>
</dbReference>
<gene>
    <name evidence="18" type="ORF">E2K98_05520</name>
    <name evidence="17" type="ORF">RCG21_15110</name>
</gene>
<dbReference type="SUPFAM" id="SSF55874">
    <property type="entry name" value="ATPase domain of HSP90 chaperone/DNA topoisomerase II/histidine kinase"/>
    <property type="match status" value="1"/>
</dbReference>
<dbReference type="Gene3D" id="6.10.340.10">
    <property type="match status" value="1"/>
</dbReference>
<dbReference type="InterPro" id="IPR003594">
    <property type="entry name" value="HATPase_dom"/>
</dbReference>
<dbReference type="Gene3D" id="3.30.565.10">
    <property type="entry name" value="Histidine kinase-like ATPase, C-terminal domain"/>
    <property type="match status" value="1"/>
</dbReference>
<keyword evidence="6" id="KW-0808">Transferase</keyword>
<evidence type="ECO:0000259" key="15">
    <source>
        <dbReference type="PROSITE" id="PS50109"/>
    </source>
</evidence>
<sequence length="539" mass="61888">MNNKKPLLKGSYWDKLIYPVKSSIRIQVIIAFAFCILVSLIVGFASSPFFVNKDRRLDFTEGIVTIDESARNMVRQFKQMNDDTNGLVNELGDEDPVFKNKFLNRPLPSSKGNEVWLSVPNGKNSAYHLTKNELILYLIRIPKQKNNLTTAITNLDGNVLYQSGGMENTQVDLQDIMEKAQKAFVEKEHEEHPTVTRIYPITLNGGKNYLMVSGVPKSKTLYVEEPGVTPYLIGLITFILCFYLITKRKMKEIEEIALGLMEIAKGNLHYRIREKSTDELGSLATNINYMASELNEMIERQRQTEKLKDELITNVSHDLRTPLTSVMGYLRLVKDHQYKNQTQLDEYVDIAYGKSEQLKKLVEDLFDFTRLNYEGVQLKKEKVSLNQMLRQLMDELDPIAKDHHVVFMNELPKEPILMEVDPNQMVRALENVLTNAIKYSTPPGNIHVYMVKNKKFVQISVSNPCESLSEEEVTRLFDRFYRVDASRSSNKSGAGLGLAITKSIIELHHGTIHVDYKNQVIHLLIRLPINEDYSMDPKY</sequence>
<dbReference type="SUPFAM" id="SSF158472">
    <property type="entry name" value="HAMP domain-like"/>
    <property type="match status" value="1"/>
</dbReference>
<keyword evidence="4" id="KW-1003">Cell membrane</keyword>
<feature type="transmembrane region" description="Helical" evidence="14">
    <location>
        <begin position="228"/>
        <end position="245"/>
    </location>
</feature>
<evidence type="ECO:0000256" key="13">
    <source>
        <dbReference type="ARBA" id="ARBA00023136"/>
    </source>
</evidence>
<dbReference type="GO" id="GO:0005886">
    <property type="term" value="C:plasma membrane"/>
    <property type="evidence" value="ECO:0007669"/>
    <property type="project" value="UniProtKB-SubCell"/>
</dbReference>
<accession>A0A4V3AU36</accession>
<comment type="catalytic activity">
    <reaction evidence="1">
        <text>ATP + protein L-histidine = ADP + protein N-phospho-L-histidine.</text>
        <dbReference type="EC" id="2.7.13.3"/>
    </reaction>
</comment>
<evidence type="ECO:0000256" key="2">
    <source>
        <dbReference type="ARBA" id="ARBA00004651"/>
    </source>
</evidence>
<evidence type="ECO:0000313" key="19">
    <source>
        <dbReference type="Proteomes" id="UP000295132"/>
    </source>
</evidence>
<evidence type="ECO:0000313" key="17">
    <source>
        <dbReference type="EMBL" id="MDQ6597677.1"/>
    </source>
</evidence>
<feature type="domain" description="Histidine kinase" evidence="15">
    <location>
        <begin position="314"/>
        <end position="531"/>
    </location>
</feature>
<proteinExistence type="predicted"/>
<dbReference type="InterPro" id="IPR003660">
    <property type="entry name" value="HAMP_dom"/>
</dbReference>
<dbReference type="FunFam" id="3.30.565.10:FF:000013">
    <property type="entry name" value="Two-component sensor histidine kinase"/>
    <property type="match status" value="1"/>
</dbReference>
<dbReference type="EMBL" id="JAVGVR010000001">
    <property type="protein sequence ID" value="MDQ6597677.1"/>
    <property type="molecule type" value="Genomic_DNA"/>
</dbReference>
<evidence type="ECO:0000256" key="12">
    <source>
        <dbReference type="ARBA" id="ARBA00023012"/>
    </source>
</evidence>
<dbReference type="InterPro" id="IPR050398">
    <property type="entry name" value="HssS/ArlS-like"/>
</dbReference>
<evidence type="ECO:0000256" key="6">
    <source>
        <dbReference type="ARBA" id="ARBA00022679"/>
    </source>
</evidence>
<dbReference type="SMART" id="SM00387">
    <property type="entry name" value="HATPase_c"/>
    <property type="match status" value="1"/>
</dbReference>
<dbReference type="InterPro" id="IPR005467">
    <property type="entry name" value="His_kinase_dom"/>
</dbReference>
<keyword evidence="9 18" id="KW-0418">Kinase</keyword>
<protein>
    <recommendedName>
        <fullName evidence="3">histidine kinase</fullName>
        <ecNumber evidence="3">2.7.13.3</ecNumber>
    </recommendedName>
</protein>
<organism evidence="18 19">
    <name type="scientific">Bacillus salipaludis</name>
    <dbReference type="NCBI Taxonomy" id="2547811"/>
    <lineage>
        <taxon>Bacteria</taxon>
        <taxon>Bacillati</taxon>
        <taxon>Bacillota</taxon>
        <taxon>Bacilli</taxon>
        <taxon>Bacillales</taxon>
        <taxon>Bacillaceae</taxon>
        <taxon>Bacillus</taxon>
    </lineage>
</organism>
<dbReference type="RefSeq" id="WP_133333273.1">
    <property type="nucleotide sequence ID" value="NZ_JAVGVR010000001.1"/>
</dbReference>
<dbReference type="PANTHER" id="PTHR45528:SF8">
    <property type="entry name" value="HISTIDINE KINASE"/>
    <property type="match status" value="1"/>
</dbReference>
<dbReference type="EC" id="2.7.13.3" evidence="3"/>
<dbReference type="SMART" id="SM00388">
    <property type="entry name" value="HisKA"/>
    <property type="match status" value="1"/>
</dbReference>
<dbReference type="Proteomes" id="UP000295132">
    <property type="component" value="Unassembled WGS sequence"/>
</dbReference>
<evidence type="ECO:0000256" key="10">
    <source>
        <dbReference type="ARBA" id="ARBA00022840"/>
    </source>
</evidence>
<dbReference type="AlphaFoldDB" id="A0A4V3AU36"/>
<evidence type="ECO:0000256" key="1">
    <source>
        <dbReference type="ARBA" id="ARBA00000085"/>
    </source>
</evidence>
<dbReference type="InterPro" id="IPR004358">
    <property type="entry name" value="Sig_transdc_His_kin-like_C"/>
</dbReference>
<dbReference type="InterPro" id="IPR036097">
    <property type="entry name" value="HisK_dim/P_sf"/>
</dbReference>
<evidence type="ECO:0000259" key="16">
    <source>
        <dbReference type="PROSITE" id="PS50885"/>
    </source>
</evidence>
<dbReference type="PRINTS" id="PR00344">
    <property type="entry name" value="BCTRLSENSOR"/>
</dbReference>
<dbReference type="GO" id="GO:0005524">
    <property type="term" value="F:ATP binding"/>
    <property type="evidence" value="ECO:0007669"/>
    <property type="project" value="UniProtKB-KW"/>
</dbReference>
<dbReference type="FunFam" id="1.10.287.130:FF:000008">
    <property type="entry name" value="Two-component sensor histidine kinase"/>
    <property type="match status" value="1"/>
</dbReference>
<dbReference type="PROSITE" id="PS50109">
    <property type="entry name" value="HIS_KIN"/>
    <property type="match status" value="1"/>
</dbReference>
<evidence type="ECO:0000256" key="8">
    <source>
        <dbReference type="ARBA" id="ARBA00022741"/>
    </source>
</evidence>
<evidence type="ECO:0000256" key="11">
    <source>
        <dbReference type="ARBA" id="ARBA00022989"/>
    </source>
</evidence>
<evidence type="ECO:0000256" key="14">
    <source>
        <dbReference type="SAM" id="Phobius"/>
    </source>
</evidence>
<keyword evidence="13 14" id="KW-0472">Membrane</keyword>
<keyword evidence="5" id="KW-0597">Phosphoprotein</keyword>
<dbReference type="InterPro" id="IPR036890">
    <property type="entry name" value="HATPase_C_sf"/>
</dbReference>
<evidence type="ECO:0000256" key="4">
    <source>
        <dbReference type="ARBA" id="ARBA00022475"/>
    </source>
</evidence>
<keyword evidence="7 14" id="KW-0812">Transmembrane</keyword>
<comment type="caution">
    <text evidence="18">The sequence shown here is derived from an EMBL/GenBank/DDBJ whole genome shotgun (WGS) entry which is preliminary data.</text>
</comment>
<dbReference type="SMART" id="SM00304">
    <property type="entry name" value="HAMP"/>
    <property type="match status" value="1"/>
</dbReference>
<keyword evidence="20" id="KW-1185">Reference proteome</keyword>
<dbReference type="Pfam" id="PF00512">
    <property type="entry name" value="HisKA"/>
    <property type="match status" value="1"/>
</dbReference>
<dbReference type="Gene3D" id="1.10.287.130">
    <property type="match status" value="1"/>
</dbReference>
<evidence type="ECO:0000313" key="18">
    <source>
        <dbReference type="EMBL" id="TDK62923.1"/>
    </source>
</evidence>
<keyword evidence="11 14" id="KW-1133">Transmembrane helix</keyword>
<evidence type="ECO:0000256" key="5">
    <source>
        <dbReference type="ARBA" id="ARBA00022553"/>
    </source>
</evidence>
<dbReference type="InterPro" id="IPR003661">
    <property type="entry name" value="HisK_dim/P_dom"/>
</dbReference>
<dbReference type="GO" id="GO:0000155">
    <property type="term" value="F:phosphorelay sensor kinase activity"/>
    <property type="evidence" value="ECO:0007669"/>
    <property type="project" value="InterPro"/>
</dbReference>
<dbReference type="CDD" id="cd06225">
    <property type="entry name" value="HAMP"/>
    <property type="match status" value="1"/>
</dbReference>
<dbReference type="SUPFAM" id="SSF47384">
    <property type="entry name" value="Homodimeric domain of signal transducing histidine kinase"/>
    <property type="match status" value="1"/>
</dbReference>
<keyword evidence="12" id="KW-0902">Two-component regulatory system</keyword>
<dbReference type="PROSITE" id="PS50885">
    <property type="entry name" value="HAMP"/>
    <property type="match status" value="1"/>
</dbReference>
<evidence type="ECO:0000313" key="20">
    <source>
        <dbReference type="Proteomes" id="UP001178888"/>
    </source>
</evidence>
<dbReference type="Pfam" id="PF00672">
    <property type="entry name" value="HAMP"/>
    <property type="match status" value="1"/>
</dbReference>
<feature type="transmembrane region" description="Helical" evidence="14">
    <location>
        <begin position="28"/>
        <end position="51"/>
    </location>
</feature>
<name>A0A4V3AU36_9BACI</name>
<dbReference type="PANTHER" id="PTHR45528">
    <property type="entry name" value="SENSOR HISTIDINE KINASE CPXA"/>
    <property type="match status" value="1"/>
</dbReference>
<evidence type="ECO:0000256" key="3">
    <source>
        <dbReference type="ARBA" id="ARBA00012438"/>
    </source>
</evidence>
<keyword evidence="8" id="KW-0547">Nucleotide-binding</keyword>
<comment type="subcellular location">
    <subcellularLocation>
        <location evidence="2">Cell membrane</location>
        <topology evidence="2">Multi-pass membrane protein</topology>
    </subcellularLocation>
</comment>
<reference evidence="17" key="2">
    <citation type="submission" date="2023-08" db="EMBL/GenBank/DDBJ databases">
        <title>Nitrogen cycling bacteria in agricultural field soils.</title>
        <authorList>
            <person name="Jang J."/>
        </authorList>
    </citation>
    <scope>NUCLEOTIDE SEQUENCE</scope>
    <source>
        <strain evidence="17">PS3-36</strain>
    </source>
</reference>
<reference evidence="18 19" key="1">
    <citation type="submission" date="2019-03" db="EMBL/GenBank/DDBJ databases">
        <title>Bacillus niacini sp. nov. a Nicotinate-Metabolizing Mesophile Isolated from Soil.</title>
        <authorList>
            <person name="Zhang G."/>
        </authorList>
    </citation>
    <scope>NUCLEOTIDE SEQUENCE [LARGE SCALE GENOMIC DNA]</scope>
    <source>
        <strain evidence="18 19">WN066</strain>
    </source>
</reference>
<dbReference type="Pfam" id="PF02518">
    <property type="entry name" value="HATPase_c"/>
    <property type="match status" value="1"/>
</dbReference>
<evidence type="ECO:0000256" key="7">
    <source>
        <dbReference type="ARBA" id="ARBA00022692"/>
    </source>
</evidence>
<dbReference type="EMBL" id="SMYO01000003">
    <property type="protein sequence ID" value="TDK62923.1"/>
    <property type="molecule type" value="Genomic_DNA"/>
</dbReference>
<evidence type="ECO:0000256" key="9">
    <source>
        <dbReference type="ARBA" id="ARBA00022777"/>
    </source>
</evidence>
<keyword evidence="10" id="KW-0067">ATP-binding</keyword>
<feature type="domain" description="HAMP" evidence="16">
    <location>
        <begin position="247"/>
        <end position="299"/>
    </location>
</feature>
<dbReference type="CDD" id="cd00082">
    <property type="entry name" value="HisKA"/>
    <property type="match status" value="1"/>
</dbReference>